<organism evidence="1 2">
    <name type="scientific">Acetobacter fallax</name>
    <dbReference type="NCBI Taxonomy" id="1737473"/>
    <lineage>
        <taxon>Bacteria</taxon>
        <taxon>Pseudomonadati</taxon>
        <taxon>Pseudomonadota</taxon>
        <taxon>Alphaproteobacteria</taxon>
        <taxon>Acetobacterales</taxon>
        <taxon>Acetobacteraceae</taxon>
        <taxon>Acetobacter</taxon>
    </lineage>
</organism>
<protein>
    <recommendedName>
        <fullName evidence="3">Tetratricopeptide repeat protein</fullName>
    </recommendedName>
</protein>
<dbReference type="SUPFAM" id="SSF48452">
    <property type="entry name" value="TPR-like"/>
    <property type="match status" value="1"/>
</dbReference>
<sequence>MHENTVSVVIEDEDDIFRQLNRAEKLAASGETADAINACVRAEALLSQTKRLRDIIFVLLPEADAVAQSVLLELLTKSDNRDDVQDAKLADFLCQRGAFEDALPFLRRAAPRLRGEYFSAWNYIRCLEETGRFDELIDCAALLDDLAARAGGTVSLYSQLANARLAKCFDRTRLVSEIEALEMSVLWMSPEQVFDRIRMAVTQSEAFSVVSLGYNEARLIAATSLRANILLSSPETVRIINLAWTEQFGELFLSCSPALIAQLGRTTREGGREAGILCLPGAGVLAQDNPHFGFFAVQDREMRAGRYGAFAEMNALALLASSDPGLRNLLAGQPFLGVVSGVPGLASRIGDVCGVTAVTEYLLRAPETGAPLPADATIALADDIWVPFPGAIFVIAAGLLGPYVCERVRQSGGIALDVSKCLSTWDQ</sequence>
<dbReference type="InterPro" id="IPR011990">
    <property type="entry name" value="TPR-like_helical_dom_sf"/>
</dbReference>
<dbReference type="Proteomes" id="UP000615326">
    <property type="component" value="Unassembled WGS sequence"/>
</dbReference>
<proteinExistence type="predicted"/>
<name>A0ABX0K9G8_9PROT</name>
<comment type="caution">
    <text evidence="1">The sequence shown here is derived from an EMBL/GenBank/DDBJ whole genome shotgun (WGS) entry which is preliminary data.</text>
</comment>
<keyword evidence="2" id="KW-1185">Reference proteome</keyword>
<accession>A0ABX0K9G8</accession>
<reference evidence="1 2" key="1">
    <citation type="journal article" date="2020" name="Int. J. Syst. Evol. Microbiol.">
        <title>Novel acetic acid bacteria from cider fermentations: Acetobacter conturbans sp. nov. and Acetobacter fallax sp. nov.</title>
        <authorList>
            <person name="Sombolestani A.S."/>
            <person name="Cleenwerck I."/>
            <person name="Cnockaert M."/>
            <person name="Borremans W."/>
            <person name="Wieme A.D."/>
            <person name="De Vuyst L."/>
            <person name="Vandamme P."/>
        </authorList>
    </citation>
    <scope>NUCLEOTIDE SEQUENCE [LARGE SCALE GENOMIC DNA]</scope>
    <source>
        <strain evidence="1 2">LMG 1637</strain>
    </source>
</reference>
<evidence type="ECO:0008006" key="3">
    <source>
        <dbReference type="Google" id="ProtNLM"/>
    </source>
</evidence>
<evidence type="ECO:0000313" key="2">
    <source>
        <dbReference type="Proteomes" id="UP000615326"/>
    </source>
</evidence>
<dbReference type="RefSeq" id="WP_173577585.1">
    <property type="nucleotide sequence ID" value="NZ_WOSW01000020.1"/>
</dbReference>
<dbReference type="EMBL" id="WOSW01000020">
    <property type="protein sequence ID" value="NHO33052.1"/>
    <property type="molecule type" value="Genomic_DNA"/>
</dbReference>
<gene>
    <name evidence="1" type="ORF">GOB84_10880</name>
</gene>
<evidence type="ECO:0000313" key="1">
    <source>
        <dbReference type="EMBL" id="NHO33052.1"/>
    </source>
</evidence>